<dbReference type="RefSeq" id="WP_011793910.1">
    <property type="nucleotide sequence ID" value="NZ_CP023687.1"/>
</dbReference>
<keyword evidence="3" id="KW-1003">Cell membrane</keyword>
<dbReference type="Pfam" id="PF04290">
    <property type="entry name" value="DctQ"/>
    <property type="match status" value="1"/>
</dbReference>
<evidence type="ECO:0000259" key="11">
    <source>
        <dbReference type="Pfam" id="PF04290"/>
    </source>
</evidence>
<feature type="transmembrane region" description="Helical" evidence="9">
    <location>
        <begin position="127"/>
        <end position="148"/>
    </location>
</feature>
<comment type="function">
    <text evidence="9">Part of the tripartite ATP-independent periplasmic (TRAP) transport system.</text>
</comment>
<evidence type="ECO:0000256" key="8">
    <source>
        <dbReference type="ARBA" id="ARBA00038436"/>
    </source>
</evidence>
<keyword evidence="13" id="KW-1185">Reference proteome</keyword>
<feature type="transmembrane region" description="Helical" evidence="9">
    <location>
        <begin position="12"/>
        <end position="35"/>
    </location>
</feature>
<evidence type="ECO:0000313" key="12">
    <source>
        <dbReference type="EMBL" id="WIY48303.1"/>
    </source>
</evidence>
<dbReference type="Proteomes" id="UP001242732">
    <property type="component" value="Chromosome"/>
</dbReference>
<evidence type="ECO:0000256" key="1">
    <source>
        <dbReference type="ARBA" id="ARBA00004429"/>
    </source>
</evidence>
<feature type="transmembrane region" description="Helical" evidence="9">
    <location>
        <begin position="47"/>
        <end position="65"/>
    </location>
</feature>
<organism evidence="12 13">
    <name type="scientific">Paracidovorax citrulli</name>
    <name type="common">Acidovorax citrulli</name>
    <dbReference type="NCBI Taxonomy" id="80869"/>
    <lineage>
        <taxon>Bacteria</taxon>
        <taxon>Pseudomonadati</taxon>
        <taxon>Pseudomonadota</taxon>
        <taxon>Betaproteobacteria</taxon>
        <taxon>Burkholderiales</taxon>
        <taxon>Comamonadaceae</taxon>
        <taxon>Paracidovorax</taxon>
    </lineage>
</organism>
<keyword evidence="4 9" id="KW-0997">Cell inner membrane</keyword>
<keyword evidence="6 9" id="KW-1133">Transmembrane helix</keyword>
<dbReference type="PANTHER" id="PTHR35011:SF2">
    <property type="entry name" value="2,3-DIKETO-L-GULONATE TRAP TRANSPORTER SMALL PERMEASE PROTEIN YIAM"/>
    <property type="match status" value="1"/>
</dbReference>
<evidence type="ECO:0000256" key="2">
    <source>
        <dbReference type="ARBA" id="ARBA00022448"/>
    </source>
</evidence>
<evidence type="ECO:0000256" key="7">
    <source>
        <dbReference type="ARBA" id="ARBA00023136"/>
    </source>
</evidence>
<proteinExistence type="inferred from homology"/>
<evidence type="ECO:0000256" key="3">
    <source>
        <dbReference type="ARBA" id="ARBA00022475"/>
    </source>
</evidence>
<evidence type="ECO:0000256" key="10">
    <source>
        <dbReference type="SAM" id="MobiDB-lite"/>
    </source>
</evidence>
<feature type="region of interest" description="Disordered" evidence="10">
    <location>
        <begin position="187"/>
        <end position="206"/>
    </location>
</feature>
<comment type="similarity">
    <text evidence="8 9">Belongs to the TRAP transporter small permease family.</text>
</comment>
<evidence type="ECO:0000256" key="4">
    <source>
        <dbReference type="ARBA" id="ARBA00022519"/>
    </source>
</evidence>
<keyword evidence="2 9" id="KW-0813">Transport</keyword>
<comment type="subunit">
    <text evidence="9">The complex comprises the extracytoplasmic solute receptor protein and the two transmembrane proteins.</text>
</comment>
<name>A0ABY9ANC8_PARCI</name>
<evidence type="ECO:0000256" key="9">
    <source>
        <dbReference type="RuleBase" id="RU369079"/>
    </source>
</evidence>
<feature type="transmembrane region" description="Helical" evidence="9">
    <location>
        <begin position="86"/>
        <end position="107"/>
    </location>
</feature>
<evidence type="ECO:0000256" key="6">
    <source>
        <dbReference type="ARBA" id="ARBA00022989"/>
    </source>
</evidence>
<gene>
    <name evidence="12" type="ORF">QRO08_21145</name>
</gene>
<sequence>MERWMDRYCRLLDFLMAGALAVMVVMVFGNVVLRYAFNTGITVSEEVSRWLFVWLTFLGAIVAMRHHGHLGVDMLVSRLPDAGKKACVVAGQGLMLWVCWLIFSGSWAQTRLNMDVTAPTTGWSMGYFYLVGVVFAASAAVFLLYDLWRVLSGQLRGDALVMVKDSEETAEFHALQARLAEEDRLATQAGAAPGPDAADTQRQPRG</sequence>
<evidence type="ECO:0000313" key="13">
    <source>
        <dbReference type="Proteomes" id="UP001242732"/>
    </source>
</evidence>
<dbReference type="InterPro" id="IPR007387">
    <property type="entry name" value="TRAP_DctQ"/>
</dbReference>
<reference evidence="12 13" key="1">
    <citation type="submission" date="2023-06" db="EMBL/GenBank/DDBJ databases">
        <authorList>
            <person name="Ham H."/>
            <person name="Park D.S."/>
        </authorList>
    </citation>
    <scope>NUCLEOTIDE SEQUENCE [LARGE SCALE GENOMIC DNA]</scope>
    <source>
        <strain evidence="12 13">KACC 17005</strain>
    </source>
</reference>
<feature type="domain" description="Tripartite ATP-independent periplasmic transporters DctQ component" evidence="11">
    <location>
        <begin position="23"/>
        <end position="151"/>
    </location>
</feature>
<dbReference type="PANTHER" id="PTHR35011">
    <property type="entry name" value="2,3-DIKETO-L-GULONATE TRAP TRANSPORTER SMALL PERMEASE PROTEIN YIAM"/>
    <property type="match status" value="1"/>
</dbReference>
<keyword evidence="7 9" id="KW-0472">Membrane</keyword>
<comment type="subcellular location">
    <subcellularLocation>
        <location evidence="1 9">Cell inner membrane</location>
        <topology evidence="1 9">Multi-pass membrane protein</topology>
    </subcellularLocation>
</comment>
<dbReference type="EMBL" id="CP127363">
    <property type="protein sequence ID" value="WIY48303.1"/>
    <property type="molecule type" value="Genomic_DNA"/>
</dbReference>
<keyword evidence="5 9" id="KW-0812">Transmembrane</keyword>
<protein>
    <recommendedName>
        <fullName evidence="9">TRAP transporter small permease protein</fullName>
    </recommendedName>
</protein>
<dbReference type="InterPro" id="IPR055348">
    <property type="entry name" value="DctQ"/>
</dbReference>
<evidence type="ECO:0000256" key="5">
    <source>
        <dbReference type="ARBA" id="ARBA00022692"/>
    </source>
</evidence>
<accession>A0ABY9ANC8</accession>